<organism evidence="1 2">
    <name type="scientific">Bradyrhizobium zhanjiangense</name>
    <dbReference type="NCBI Taxonomy" id="1325107"/>
    <lineage>
        <taxon>Bacteria</taxon>
        <taxon>Pseudomonadati</taxon>
        <taxon>Pseudomonadota</taxon>
        <taxon>Alphaproteobacteria</taxon>
        <taxon>Hyphomicrobiales</taxon>
        <taxon>Nitrobacteraceae</taxon>
        <taxon>Bradyrhizobium</taxon>
    </lineage>
</organism>
<accession>A0A4Q0RWE9</accession>
<dbReference type="AlphaFoldDB" id="A0A4Q0RWE9"/>
<evidence type="ECO:0000313" key="1">
    <source>
        <dbReference type="EMBL" id="RXH24318.1"/>
    </source>
</evidence>
<dbReference type="EMBL" id="LBJM01000197">
    <property type="protein sequence ID" value="RXH24318.1"/>
    <property type="molecule type" value="Genomic_DNA"/>
</dbReference>
<comment type="caution">
    <text evidence="1">The sequence shown here is derived from an EMBL/GenBank/DDBJ whole genome shotgun (WGS) entry which is preliminary data.</text>
</comment>
<gene>
    <name evidence="1" type="ORF">XH94_36255</name>
</gene>
<dbReference type="Proteomes" id="UP000290565">
    <property type="component" value="Unassembled WGS sequence"/>
</dbReference>
<sequence>MMTVWASEKYMDDWHEFRGAGFAYRKNKYEDGFEKVGKNYKGASYQFRDWDEAEKVGADKMVARTYIDVANRLKKLCAIYPFSELIVNKVPGIPQERFVNQLTLFREQIAPLVFPETKWEG</sequence>
<reference evidence="1 2" key="1">
    <citation type="submission" date="2015-04" db="EMBL/GenBank/DDBJ databases">
        <title>Comparative genomics of rhizobia nodulating Arachis hypogaea in China.</title>
        <authorList>
            <person name="Li Y."/>
        </authorList>
    </citation>
    <scope>NUCLEOTIDE SEQUENCE [LARGE SCALE GENOMIC DNA]</scope>
    <source>
        <strain evidence="1 2">CCBAU 51787</strain>
    </source>
</reference>
<proteinExistence type="predicted"/>
<evidence type="ECO:0000313" key="2">
    <source>
        <dbReference type="Proteomes" id="UP000290565"/>
    </source>
</evidence>
<name>A0A4Q0RWE9_9BRAD</name>
<protein>
    <submittedName>
        <fullName evidence="1">Uncharacterized protein</fullName>
    </submittedName>
</protein>